<dbReference type="EMBL" id="BAABFN010000002">
    <property type="protein sequence ID" value="GAA4306568.1"/>
    <property type="molecule type" value="Genomic_DNA"/>
</dbReference>
<evidence type="ECO:0000313" key="4">
    <source>
        <dbReference type="Proteomes" id="UP001501207"/>
    </source>
</evidence>
<keyword evidence="2" id="KW-1133">Transmembrane helix</keyword>
<dbReference type="Pfam" id="PF03929">
    <property type="entry name" value="PepSY_TM"/>
    <property type="match status" value="1"/>
</dbReference>
<keyword evidence="2" id="KW-0472">Membrane</keyword>
<feature type="transmembrane region" description="Helical" evidence="2">
    <location>
        <begin position="242"/>
        <end position="262"/>
    </location>
</feature>
<feature type="transmembrane region" description="Helical" evidence="2">
    <location>
        <begin position="390"/>
        <end position="411"/>
    </location>
</feature>
<name>A0ABP8FLI2_9BACT</name>
<comment type="caution">
    <text evidence="3">The sequence shown here is derived from an EMBL/GenBank/DDBJ whole genome shotgun (WGS) entry which is preliminary data.</text>
</comment>
<feature type="compositionally biased region" description="Basic and acidic residues" evidence="1">
    <location>
        <begin position="1"/>
        <end position="11"/>
    </location>
</feature>
<reference evidence="4" key="1">
    <citation type="journal article" date="2019" name="Int. J. Syst. Evol. Microbiol.">
        <title>The Global Catalogue of Microorganisms (GCM) 10K type strain sequencing project: providing services to taxonomists for standard genome sequencing and annotation.</title>
        <authorList>
            <consortium name="The Broad Institute Genomics Platform"/>
            <consortium name="The Broad Institute Genome Sequencing Center for Infectious Disease"/>
            <person name="Wu L."/>
            <person name="Ma J."/>
        </authorList>
    </citation>
    <scope>NUCLEOTIDE SEQUENCE [LARGE SCALE GENOMIC DNA]</scope>
    <source>
        <strain evidence="4">JCM 17664</strain>
    </source>
</reference>
<sequence length="425" mass="48777">MLMQHRSENMIREPQPTLRKQVKAVPPTAPRQRKKRKSLFRRISAWLHLWLGLISGIIVLIVSLTGAVYVFQPQAYEAFHRQALFVPPGEGPVLPLDSLWNKAQRALGTQYPISSVATYKAPDRAWEFLAIKTDEEAPTYFGYMEYYYTIYLNPRTGEVSGIIDNKYEFFNIVKFIHWSLLLSTELGQPVVGWSTLIFVLMLITGLVLWWPKKWTRANRERSFKVRWTARWKRLNYDLHNVLGFYSLLLALVIAITGLTYSFQWVNKAFLYLTTGQTTYAEEPVVKSPLATEDTRGMKPLDRALATAWRMIPDAGSIITSGMPGEADGSILMSARMTRYAYYKYNVLYFSRYSGTLLSRDLYRDKSSGEKLSGMNYDIHVGTIGGLPTQVLALMISLICASLPVTGFYVWWNKKRQRKKHIPPAV</sequence>
<gene>
    <name evidence="3" type="ORF">GCM10023143_12590</name>
</gene>
<organism evidence="3 4">
    <name type="scientific">Compostibacter hankyongensis</name>
    <dbReference type="NCBI Taxonomy" id="1007089"/>
    <lineage>
        <taxon>Bacteria</taxon>
        <taxon>Pseudomonadati</taxon>
        <taxon>Bacteroidota</taxon>
        <taxon>Chitinophagia</taxon>
        <taxon>Chitinophagales</taxon>
        <taxon>Chitinophagaceae</taxon>
        <taxon>Compostibacter</taxon>
    </lineage>
</organism>
<dbReference type="Proteomes" id="UP001501207">
    <property type="component" value="Unassembled WGS sequence"/>
</dbReference>
<dbReference type="PANTHER" id="PTHR34219:SF3">
    <property type="entry name" value="BLL7967 PROTEIN"/>
    <property type="match status" value="1"/>
</dbReference>
<accession>A0ABP8FLI2</accession>
<keyword evidence="4" id="KW-1185">Reference proteome</keyword>
<feature type="region of interest" description="Disordered" evidence="1">
    <location>
        <begin position="1"/>
        <end position="33"/>
    </location>
</feature>
<keyword evidence="2" id="KW-0812">Transmembrane</keyword>
<feature type="transmembrane region" description="Helical" evidence="2">
    <location>
        <begin position="190"/>
        <end position="211"/>
    </location>
</feature>
<evidence type="ECO:0000256" key="1">
    <source>
        <dbReference type="SAM" id="MobiDB-lite"/>
    </source>
</evidence>
<feature type="transmembrane region" description="Helical" evidence="2">
    <location>
        <begin position="43"/>
        <end position="71"/>
    </location>
</feature>
<proteinExistence type="predicted"/>
<dbReference type="InterPro" id="IPR005625">
    <property type="entry name" value="PepSY-ass_TM"/>
</dbReference>
<dbReference type="PANTHER" id="PTHR34219">
    <property type="entry name" value="IRON-REGULATED INNER MEMBRANE PROTEIN-RELATED"/>
    <property type="match status" value="1"/>
</dbReference>
<evidence type="ECO:0000313" key="3">
    <source>
        <dbReference type="EMBL" id="GAA4306568.1"/>
    </source>
</evidence>
<evidence type="ECO:0000256" key="2">
    <source>
        <dbReference type="SAM" id="Phobius"/>
    </source>
</evidence>
<protein>
    <submittedName>
        <fullName evidence="3">PepSY-associated TM helix domain-containing protein</fullName>
    </submittedName>
</protein>